<feature type="region of interest" description="Disordered" evidence="1">
    <location>
        <begin position="286"/>
        <end position="391"/>
    </location>
</feature>
<accession>A0AAD5XLC7</accession>
<reference evidence="3" key="1">
    <citation type="submission" date="2020-05" db="EMBL/GenBank/DDBJ databases">
        <title>Phylogenomic resolution of chytrid fungi.</title>
        <authorList>
            <person name="Stajich J.E."/>
            <person name="Amses K."/>
            <person name="Simmons R."/>
            <person name="Seto K."/>
            <person name="Myers J."/>
            <person name="Bonds A."/>
            <person name="Quandt C.A."/>
            <person name="Barry K."/>
            <person name="Liu P."/>
            <person name="Grigoriev I."/>
            <person name="Longcore J.E."/>
            <person name="James T.Y."/>
        </authorList>
    </citation>
    <scope>NUCLEOTIDE SEQUENCE</scope>
    <source>
        <strain evidence="3">JEL0513</strain>
    </source>
</reference>
<feature type="compositionally biased region" description="Polar residues" evidence="1">
    <location>
        <begin position="444"/>
        <end position="455"/>
    </location>
</feature>
<feature type="transmembrane region" description="Helical" evidence="2">
    <location>
        <begin position="77"/>
        <end position="101"/>
    </location>
</feature>
<keyword evidence="4" id="KW-1185">Reference proteome</keyword>
<dbReference type="AlphaFoldDB" id="A0AAD5XLC7"/>
<feature type="region of interest" description="Disordered" evidence="1">
    <location>
        <begin position="411"/>
        <end position="455"/>
    </location>
</feature>
<dbReference type="Proteomes" id="UP001211907">
    <property type="component" value="Unassembled WGS sequence"/>
</dbReference>
<dbReference type="EMBL" id="JADGJH010000015">
    <property type="protein sequence ID" value="KAJ3142523.1"/>
    <property type="molecule type" value="Genomic_DNA"/>
</dbReference>
<feature type="transmembrane region" description="Helical" evidence="2">
    <location>
        <begin position="6"/>
        <end position="30"/>
    </location>
</feature>
<keyword evidence="2" id="KW-1133">Transmembrane helix</keyword>
<feature type="transmembrane region" description="Helical" evidence="2">
    <location>
        <begin position="203"/>
        <end position="224"/>
    </location>
</feature>
<comment type="caution">
    <text evidence="3">The sequence shown here is derived from an EMBL/GenBank/DDBJ whole genome shotgun (WGS) entry which is preliminary data.</text>
</comment>
<feature type="compositionally biased region" description="Polar residues" evidence="1">
    <location>
        <begin position="382"/>
        <end position="391"/>
    </location>
</feature>
<feature type="compositionally biased region" description="Basic and acidic residues" evidence="1">
    <location>
        <begin position="347"/>
        <end position="357"/>
    </location>
</feature>
<feature type="compositionally biased region" description="Polar residues" evidence="1">
    <location>
        <begin position="324"/>
        <end position="342"/>
    </location>
</feature>
<feature type="transmembrane region" description="Helical" evidence="2">
    <location>
        <begin position="50"/>
        <end position="71"/>
    </location>
</feature>
<evidence type="ECO:0000256" key="1">
    <source>
        <dbReference type="SAM" id="MobiDB-lite"/>
    </source>
</evidence>
<feature type="transmembrane region" description="Helical" evidence="2">
    <location>
        <begin position="158"/>
        <end position="183"/>
    </location>
</feature>
<organism evidence="3 4">
    <name type="scientific">Physocladia obscura</name>
    <dbReference type="NCBI Taxonomy" id="109957"/>
    <lineage>
        <taxon>Eukaryota</taxon>
        <taxon>Fungi</taxon>
        <taxon>Fungi incertae sedis</taxon>
        <taxon>Chytridiomycota</taxon>
        <taxon>Chytridiomycota incertae sedis</taxon>
        <taxon>Chytridiomycetes</taxon>
        <taxon>Chytridiales</taxon>
        <taxon>Chytriomycetaceae</taxon>
        <taxon>Physocladia</taxon>
    </lineage>
</organism>
<feature type="transmembrane region" description="Helical" evidence="2">
    <location>
        <begin position="121"/>
        <end position="146"/>
    </location>
</feature>
<gene>
    <name evidence="3" type="ORF">HK100_002192</name>
</gene>
<protein>
    <submittedName>
        <fullName evidence="3">Uncharacterized protein</fullName>
    </submittedName>
</protein>
<evidence type="ECO:0000313" key="3">
    <source>
        <dbReference type="EMBL" id="KAJ3142523.1"/>
    </source>
</evidence>
<evidence type="ECO:0000313" key="4">
    <source>
        <dbReference type="Proteomes" id="UP001211907"/>
    </source>
</evidence>
<keyword evidence="2" id="KW-0472">Membrane</keyword>
<feature type="compositionally biased region" description="Polar residues" evidence="1">
    <location>
        <begin position="358"/>
        <end position="368"/>
    </location>
</feature>
<proteinExistence type="predicted"/>
<keyword evidence="2" id="KW-0812">Transmembrane</keyword>
<evidence type="ECO:0000256" key="2">
    <source>
        <dbReference type="SAM" id="Phobius"/>
    </source>
</evidence>
<name>A0AAD5XLC7_9FUNG</name>
<feature type="compositionally biased region" description="Basic and acidic residues" evidence="1">
    <location>
        <begin position="426"/>
        <end position="443"/>
    </location>
</feature>
<sequence length="455" mass="50947">MDFQEQITLAYTVLAGISLVQWLIYTFFVVHYEIKKRDRPVKMKTIFTPFNLPLIIGTLCFAIVYTIRAIQISESLIVPWGLPFALEQLLTGTTETCYIFFSWRRSGKLIGSVFSTRVYKFMYYIVIISPAIFYLPIVPCVWMIFLQDSSPQGSVSTWLFNISYFVAGFMTAVVDLVLLIAFIRNLRLSYLEREDINREFTIVAYHGVVTCGLCFTTIALFLSAQLFTDITVHTVKTLIAHAIPNIISMVLFSMKVKLRNHQIFEETNKDPVSMLMMRQSVKSDLAVAQEKRKTKSPPTTHDEKVSIAFHPLRSSATEKRSRDSNGSVTGVETGMKRSSTMTPVVLGKHESGSRENTGRSMHSVSRSVEASGPSISLRGLHGQSTKSIGQTTLGASITFDSSRRGTIHMTQEPVPQISRSFLPRSSIHDSSQRNSVQKEKDANEAQSSSSTSLSG</sequence>
<feature type="transmembrane region" description="Helical" evidence="2">
    <location>
        <begin position="230"/>
        <end position="252"/>
    </location>
</feature>